<comment type="caution">
    <text evidence="1">The sequence shown here is derived from an EMBL/GenBank/DDBJ whole genome shotgun (WGS) entry which is preliminary data.</text>
</comment>
<dbReference type="Proteomes" id="UP001454036">
    <property type="component" value="Unassembled WGS sequence"/>
</dbReference>
<dbReference type="AlphaFoldDB" id="A0AAV3RM99"/>
<keyword evidence="2" id="KW-1185">Reference proteome</keyword>
<evidence type="ECO:0000313" key="1">
    <source>
        <dbReference type="EMBL" id="GAA0176058.1"/>
    </source>
</evidence>
<dbReference type="EMBL" id="BAABME010009919">
    <property type="protein sequence ID" value="GAA0176058.1"/>
    <property type="molecule type" value="Genomic_DNA"/>
</dbReference>
<gene>
    <name evidence="1" type="ORF">LIER_29118</name>
</gene>
<proteinExistence type="predicted"/>
<protein>
    <submittedName>
        <fullName evidence="1">Uncharacterized protein</fullName>
    </submittedName>
</protein>
<evidence type="ECO:0000313" key="2">
    <source>
        <dbReference type="Proteomes" id="UP001454036"/>
    </source>
</evidence>
<sequence length="150" mass="17059">MLTPLKAYPIFFFWREDDEDTVFAAHPSLCKGSCSHWEALDVKAGGGSINWILGAPSRAYVLTGRGHTRDKPPKIYRVLREDVATGRWSWLSSIALHGLFEYIPGYWEWAEDVPSRCSAKLSTADIYEAVRASLYIYEYSDPLMKAFVEC</sequence>
<reference evidence="1 2" key="1">
    <citation type="submission" date="2024-01" db="EMBL/GenBank/DDBJ databases">
        <title>The complete chloroplast genome sequence of Lithospermum erythrorhizon: insights into the phylogenetic relationship among Boraginaceae species and the maternal lineages of purple gromwells.</title>
        <authorList>
            <person name="Okada T."/>
            <person name="Watanabe K."/>
        </authorList>
    </citation>
    <scope>NUCLEOTIDE SEQUENCE [LARGE SCALE GENOMIC DNA]</scope>
</reference>
<accession>A0AAV3RM99</accession>
<organism evidence="1 2">
    <name type="scientific">Lithospermum erythrorhizon</name>
    <name type="common">Purple gromwell</name>
    <name type="synonym">Lithospermum officinale var. erythrorhizon</name>
    <dbReference type="NCBI Taxonomy" id="34254"/>
    <lineage>
        <taxon>Eukaryota</taxon>
        <taxon>Viridiplantae</taxon>
        <taxon>Streptophyta</taxon>
        <taxon>Embryophyta</taxon>
        <taxon>Tracheophyta</taxon>
        <taxon>Spermatophyta</taxon>
        <taxon>Magnoliopsida</taxon>
        <taxon>eudicotyledons</taxon>
        <taxon>Gunneridae</taxon>
        <taxon>Pentapetalae</taxon>
        <taxon>asterids</taxon>
        <taxon>lamiids</taxon>
        <taxon>Boraginales</taxon>
        <taxon>Boraginaceae</taxon>
        <taxon>Boraginoideae</taxon>
        <taxon>Lithospermeae</taxon>
        <taxon>Lithospermum</taxon>
    </lineage>
</organism>
<name>A0AAV3RM99_LITER</name>